<reference evidence="1" key="1">
    <citation type="submission" date="2021-11" db="EMBL/GenBank/DDBJ databases">
        <authorList>
            <consortium name="Genoscope - CEA"/>
            <person name="William W."/>
        </authorList>
    </citation>
    <scope>NUCLEOTIDE SEQUENCE</scope>
</reference>
<dbReference type="AlphaFoldDB" id="A0A8J2WPK7"/>
<evidence type="ECO:0008006" key="3">
    <source>
        <dbReference type="Google" id="ProtNLM"/>
    </source>
</evidence>
<evidence type="ECO:0000313" key="2">
    <source>
        <dbReference type="Proteomes" id="UP000789595"/>
    </source>
</evidence>
<proteinExistence type="predicted"/>
<keyword evidence="2" id="KW-1185">Reference proteome</keyword>
<dbReference type="EMBL" id="CAKKNE010000004">
    <property type="protein sequence ID" value="CAH0375270.1"/>
    <property type="molecule type" value="Genomic_DNA"/>
</dbReference>
<evidence type="ECO:0000313" key="1">
    <source>
        <dbReference type="EMBL" id="CAH0375270.1"/>
    </source>
</evidence>
<protein>
    <recommendedName>
        <fullName evidence="3">Protein kinase domain-containing protein</fullName>
    </recommendedName>
</protein>
<name>A0A8J2WPK7_9STRA</name>
<organism evidence="1 2">
    <name type="scientific">Pelagomonas calceolata</name>
    <dbReference type="NCBI Taxonomy" id="35677"/>
    <lineage>
        <taxon>Eukaryota</taxon>
        <taxon>Sar</taxon>
        <taxon>Stramenopiles</taxon>
        <taxon>Ochrophyta</taxon>
        <taxon>Pelagophyceae</taxon>
        <taxon>Pelagomonadales</taxon>
        <taxon>Pelagomonadaceae</taxon>
        <taxon>Pelagomonas</taxon>
    </lineage>
</organism>
<sequence length="359" mass="39933">MRLLYAIAPLLVAAKSRLAMRLDDNALLRRAKAIDDWFAAPTNRTTPVAWTVRRKSDVQLWEKISSKAKTVYRGSMRGAPVIVKGKGRHAAQGDYGGDVLWEEMIYLEALRGEPGIVPLHGAWFSDDARHVSFVVGDCGPPIGKTSRDKPPLMSRAFDKRARKRPLELAKAILECFGAWASRGYILDDFKAQQFAMDDADGTVCMVDGPKRLTESPLGKAALRRWPLKGVGRRSVPRVLNNTARACRKDTDCPAFKENLSCRGEPGIHTPCETGAVGAPESRGTCLDGACLLLSEKTHVFDVANRPWLLPFIHDRATSGPERELLGELMRLANQRRPEDRPSFAELVDRIDQFATRPRH</sequence>
<gene>
    <name evidence="1" type="ORF">PECAL_4P25960</name>
</gene>
<dbReference type="Proteomes" id="UP000789595">
    <property type="component" value="Unassembled WGS sequence"/>
</dbReference>
<comment type="caution">
    <text evidence="1">The sequence shown here is derived from an EMBL/GenBank/DDBJ whole genome shotgun (WGS) entry which is preliminary data.</text>
</comment>
<accession>A0A8J2WPK7</accession>